<dbReference type="GO" id="GO:0005737">
    <property type="term" value="C:cytoplasm"/>
    <property type="evidence" value="ECO:0007669"/>
    <property type="project" value="InterPro"/>
</dbReference>
<dbReference type="PRINTS" id="PR01415">
    <property type="entry name" value="ANKYRIN"/>
</dbReference>
<dbReference type="InterPro" id="IPR013783">
    <property type="entry name" value="Ig-like_fold"/>
</dbReference>
<gene>
    <name evidence="4" type="primary">NFKB</name>
</gene>
<dbReference type="GO" id="GO:0003700">
    <property type="term" value="F:DNA-binding transcription factor activity"/>
    <property type="evidence" value="ECO:0007669"/>
    <property type="project" value="InterPro"/>
</dbReference>
<dbReference type="InterPro" id="IPR002110">
    <property type="entry name" value="Ankyrin_rpt"/>
</dbReference>
<proteinExistence type="evidence at transcript level"/>
<feature type="compositionally biased region" description="Polar residues" evidence="2">
    <location>
        <begin position="470"/>
        <end position="492"/>
    </location>
</feature>
<dbReference type="InterPro" id="IPR011539">
    <property type="entry name" value="RHD_DNA_bind_dom"/>
</dbReference>
<dbReference type="PROSITE" id="PS50297">
    <property type="entry name" value="ANK_REP_REGION"/>
    <property type="match status" value="4"/>
</dbReference>
<dbReference type="PROSITE" id="PS50254">
    <property type="entry name" value="REL_2"/>
    <property type="match status" value="1"/>
</dbReference>
<feature type="repeat" description="ANK" evidence="1">
    <location>
        <begin position="614"/>
        <end position="637"/>
    </location>
</feature>
<dbReference type="Gene3D" id="2.60.40.10">
    <property type="entry name" value="Immunoglobulins"/>
    <property type="match status" value="1"/>
</dbReference>
<dbReference type="CDD" id="cd01177">
    <property type="entry name" value="IPT_NFkappaB"/>
    <property type="match status" value="1"/>
</dbReference>
<dbReference type="InterPro" id="IPR036770">
    <property type="entry name" value="Ankyrin_rpt-contain_sf"/>
</dbReference>
<feature type="compositionally biased region" description="Basic and acidic residues" evidence="2">
    <location>
        <begin position="867"/>
        <end position="880"/>
    </location>
</feature>
<dbReference type="InterPro" id="IPR037059">
    <property type="entry name" value="RHD_DNA_bind_dom_sf"/>
</dbReference>
<reference evidence="4" key="1">
    <citation type="journal article" date="2016" name="BMC Genomics">
        <title>Insights into the innate immunome of actiniarians using a comparative genomic approach.</title>
        <authorList>
            <person name="van der Burg C.A."/>
            <person name="Prentis P.J."/>
            <person name="Surm J.M."/>
            <person name="Pavasovic A."/>
        </authorList>
    </citation>
    <scope>NUCLEOTIDE SEQUENCE</scope>
</reference>
<dbReference type="PROSITE" id="PS01204">
    <property type="entry name" value="REL_1"/>
    <property type="match status" value="1"/>
</dbReference>
<feature type="repeat" description="ANK" evidence="1">
    <location>
        <begin position="655"/>
        <end position="687"/>
    </location>
</feature>
<dbReference type="GO" id="GO:0003677">
    <property type="term" value="F:DNA binding"/>
    <property type="evidence" value="ECO:0007669"/>
    <property type="project" value="InterPro"/>
</dbReference>
<keyword evidence="1" id="KW-0040">ANK repeat</keyword>
<dbReference type="FunFam" id="2.60.40.10:FF:000046">
    <property type="entry name" value="Nuclear factor NF-kappa-B p105 subunit"/>
    <property type="match status" value="1"/>
</dbReference>
<evidence type="ECO:0000256" key="2">
    <source>
        <dbReference type="SAM" id="MobiDB-lite"/>
    </source>
</evidence>
<dbReference type="Pfam" id="PF00554">
    <property type="entry name" value="RHD_DNA_bind"/>
    <property type="match status" value="1"/>
</dbReference>
<dbReference type="InterPro" id="IPR032397">
    <property type="entry name" value="RHD_dimer"/>
</dbReference>
<feature type="domain" description="RHD" evidence="3">
    <location>
        <begin position="70"/>
        <end position="301"/>
    </location>
</feature>
<dbReference type="InterPro" id="IPR014756">
    <property type="entry name" value="Ig_E-set"/>
</dbReference>
<dbReference type="SMART" id="SM00248">
    <property type="entry name" value="ANK"/>
    <property type="match status" value="6"/>
</dbReference>
<evidence type="ECO:0000313" key="4">
    <source>
        <dbReference type="EMBL" id="ALG40992.1"/>
    </source>
</evidence>
<dbReference type="SUPFAM" id="SSF49417">
    <property type="entry name" value="p53-like transcription factors"/>
    <property type="match status" value="1"/>
</dbReference>
<dbReference type="SUPFAM" id="SSF48403">
    <property type="entry name" value="Ankyrin repeat"/>
    <property type="match status" value="1"/>
</dbReference>
<dbReference type="PRINTS" id="PR00057">
    <property type="entry name" value="NFKBTNSCPFCT"/>
</dbReference>
<evidence type="ECO:0000259" key="3">
    <source>
        <dbReference type="PROSITE" id="PS50254"/>
    </source>
</evidence>
<dbReference type="Gene3D" id="1.25.40.20">
    <property type="entry name" value="Ankyrin repeat-containing domain"/>
    <property type="match status" value="1"/>
</dbReference>
<dbReference type="InterPro" id="IPR030492">
    <property type="entry name" value="RHD_CS"/>
</dbReference>
<accession>A0A1D6XRK3</accession>
<sequence length="894" mass="97632">MIISLRSRISNRGFSITRITHKGAFKTCVAMTQSEQQVGSTLTESMLHEIMTPGFLPDISALNVQMQGTYDGPYLEILEQPKSRGFRFRYPCEGPSHGGLPGQFSSPKNKSYPSVQLNNYHGLCRIVVSLVTEDEPYMPHAHSLTGKNASGEGIVTVQIGPEQGMSASFPNLGIQHVTRKAVSKTLLSRYTKMQELQNATMTALGATNNDPSTFFGISGLNSHPTGILGTENKPFDKNFALTVADDEAKKIRKMVDDQAKNMNLSAVRLCFQAYLPDENGNFTKPLKPCISNPVYDSKAPSSCQLKICRMDKNSGCVTGGDEVYLLCDRVQKEDIEVRFYEYDPEQGKQVWEDLGTFAPSDVHRQFAIVFKTPPYWNVAVEKPVKVLCELRRKSDKETSEPMEFTYTPQLFDQEQIGAKRRKKIPHFSEYFQGGPPGGAAGGAGGIGGADGGVYQFNFGSGLSLAGIGLPSSTTDQSQDGGMQQAASPTGDQPSEEMLRELKKEFALSILEHMSSAIRDYASTGDARYLLAIQRQVTAVQNDDGDTALHLAVINCQFNAIESLVSVMKDLPGSLLDMYNYLRQTPLHLAVLTKQPLATECLLRANASATTCDRHGNTPVHIACAQGDIGCLKVLLNKKLRKESEEFPEIHWQNYNGFTPLHLAVIKGNREIVKLLLSVGANVEAKDGTCGRTPLHLAVENSNLAIAGFLILEAKCDVDSYNLDDNTPLHLAAGLGLEGLTALLVAAGADTMETNSEDETPYSLATTAEVKKILSDEDEVPAAADDIKIPEVEIKNMAAEVNASVNSSSTVPTETRLVTSSNYGNKKDLHTVKAMVDHEYSGIEGDSGFESHSVSASRNEDSFPFSAHPEKNLHPMTDREPQAQPNHNQPVKWAR</sequence>
<dbReference type="AlphaFoldDB" id="A0A1D6XRK3"/>
<organism evidence="4">
    <name type="scientific">Aulactinia veratra</name>
    <name type="common">Green snakelock anemone</name>
    <name type="synonym">Actinia veratra</name>
    <dbReference type="NCBI Taxonomy" id="1730095"/>
    <lineage>
        <taxon>Eukaryota</taxon>
        <taxon>Metazoa</taxon>
        <taxon>Cnidaria</taxon>
        <taxon>Anthozoa</taxon>
        <taxon>Hexacorallia</taxon>
        <taxon>Actiniaria</taxon>
        <taxon>Actiniidae</taxon>
        <taxon>Aulactinia</taxon>
    </lineage>
</organism>
<dbReference type="Pfam" id="PF12796">
    <property type="entry name" value="Ank_2"/>
    <property type="match status" value="2"/>
</dbReference>
<dbReference type="InterPro" id="IPR033926">
    <property type="entry name" value="IPT_NFkappaB"/>
</dbReference>
<dbReference type="InterPro" id="IPR008967">
    <property type="entry name" value="p53-like_TF_DNA-bd_sf"/>
</dbReference>
<feature type="repeat" description="ANK" evidence="1">
    <location>
        <begin position="689"/>
        <end position="722"/>
    </location>
</feature>
<dbReference type="InterPro" id="IPR002909">
    <property type="entry name" value="IPT_dom"/>
</dbReference>
<feature type="region of interest" description="Disordered" evidence="2">
    <location>
        <begin position="846"/>
        <end position="894"/>
    </location>
</feature>
<dbReference type="Gene3D" id="2.60.40.340">
    <property type="entry name" value="Rel homology domain (RHD), DNA-binding domain"/>
    <property type="match status" value="1"/>
</dbReference>
<name>A0A1D6XRK3_AULVR</name>
<dbReference type="InterPro" id="IPR000451">
    <property type="entry name" value="NFkB/Dor"/>
</dbReference>
<dbReference type="PANTHER" id="PTHR24169">
    <property type="entry name" value="NUCLEAR FACTOR NF-KAPPA-B PROTEIN"/>
    <property type="match status" value="1"/>
</dbReference>
<evidence type="ECO:0000256" key="1">
    <source>
        <dbReference type="PROSITE-ProRule" id="PRU00023"/>
    </source>
</evidence>
<protein>
    <submittedName>
        <fullName evidence="4">NF-kappa B</fullName>
    </submittedName>
</protein>
<dbReference type="EMBL" id="KT792964">
    <property type="protein sequence ID" value="ALG40992.1"/>
    <property type="molecule type" value="mRNA"/>
</dbReference>
<dbReference type="SUPFAM" id="SSF81296">
    <property type="entry name" value="E set domains"/>
    <property type="match status" value="1"/>
</dbReference>
<dbReference type="SMART" id="SM00429">
    <property type="entry name" value="IPT"/>
    <property type="match status" value="1"/>
</dbReference>
<dbReference type="PROSITE" id="PS50088">
    <property type="entry name" value="ANK_REPEAT"/>
    <property type="match status" value="4"/>
</dbReference>
<feature type="repeat" description="ANK" evidence="1">
    <location>
        <begin position="723"/>
        <end position="755"/>
    </location>
</feature>
<feature type="region of interest" description="Disordered" evidence="2">
    <location>
        <begin position="469"/>
        <end position="495"/>
    </location>
</feature>
<dbReference type="Pfam" id="PF16179">
    <property type="entry name" value="RHD_dimer"/>
    <property type="match status" value="1"/>
</dbReference>
<dbReference type="PANTHER" id="PTHR24169:SF25">
    <property type="entry name" value="DORSAL-RELATED IMMUNITY FACTOR DIF-RELATED"/>
    <property type="match status" value="1"/>
</dbReference>